<evidence type="ECO:0000313" key="2">
    <source>
        <dbReference type="WBParaSite" id="ES5_v2.g16009.t1"/>
    </source>
</evidence>
<name>A0AC34FFR3_9BILA</name>
<dbReference type="WBParaSite" id="ES5_v2.g16009.t1">
    <property type="protein sequence ID" value="ES5_v2.g16009.t1"/>
    <property type="gene ID" value="ES5_v2.g16009"/>
</dbReference>
<sequence length="386" mass="42945">MYFPSKYLIAAIIIHGCIGYFEDLIQLIFIKAPVPLGHFYNDSLILHYGYILDNDGLSQVMALISNLQIFGSVVSLLVILPKMDSFGRKFVAIYFRAGLGFLAAILMLFGKFFTSFELFAVGAVILGATGPIRFGVTKYYISECSPDEIRGFITQSLTSVGGIICMIFTVLLLPQFLGNDEYWHFTLYISLGIIVIFVGGAVFIPESPKFLWLQGKKSEAIKAVKAFHGKYSDISSITFGYDHERSTTNPKSNHTSLREIWANDALRNSLLLVFAAALVATFGPLHIYALYSITLKIKYGFTNSQAVTFELFLNLACLPLGYILPFLYEKIGRRPMFLASVALSLLTAIFMFLAEAVFELNDSASNWITFLLGILFTISIILSISL</sequence>
<evidence type="ECO:0000313" key="1">
    <source>
        <dbReference type="Proteomes" id="UP000887579"/>
    </source>
</evidence>
<protein>
    <submittedName>
        <fullName evidence="2">Major facilitator superfamily (MFS) profile domain-containing protein</fullName>
    </submittedName>
</protein>
<proteinExistence type="predicted"/>
<reference evidence="2" key="1">
    <citation type="submission" date="2022-11" db="UniProtKB">
        <authorList>
            <consortium name="WormBaseParasite"/>
        </authorList>
    </citation>
    <scope>IDENTIFICATION</scope>
</reference>
<dbReference type="Proteomes" id="UP000887579">
    <property type="component" value="Unplaced"/>
</dbReference>
<organism evidence="1 2">
    <name type="scientific">Panagrolaimus sp. ES5</name>
    <dbReference type="NCBI Taxonomy" id="591445"/>
    <lineage>
        <taxon>Eukaryota</taxon>
        <taxon>Metazoa</taxon>
        <taxon>Ecdysozoa</taxon>
        <taxon>Nematoda</taxon>
        <taxon>Chromadorea</taxon>
        <taxon>Rhabditida</taxon>
        <taxon>Tylenchina</taxon>
        <taxon>Panagrolaimomorpha</taxon>
        <taxon>Panagrolaimoidea</taxon>
        <taxon>Panagrolaimidae</taxon>
        <taxon>Panagrolaimus</taxon>
    </lineage>
</organism>
<accession>A0AC34FFR3</accession>